<accession>A0A0H2RMX0</accession>
<evidence type="ECO:0000256" key="14">
    <source>
        <dbReference type="RuleBase" id="RU000461"/>
    </source>
</evidence>
<evidence type="ECO:0000256" key="8">
    <source>
        <dbReference type="ARBA" id="ARBA00022989"/>
    </source>
</evidence>
<dbReference type="AlphaFoldDB" id="A0A0H2RMX0"/>
<feature type="binding site" description="axial binding residue" evidence="13">
    <location>
        <position position="262"/>
    </location>
    <ligand>
        <name>heme</name>
        <dbReference type="ChEBI" id="CHEBI:30413"/>
    </ligand>
    <ligandPart>
        <name>Fe</name>
        <dbReference type="ChEBI" id="CHEBI:18248"/>
    </ligandPart>
</feature>
<keyword evidence="9 14" id="KW-0560">Oxidoreductase</keyword>
<evidence type="ECO:0000313" key="16">
    <source>
        <dbReference type="Proteomes" id="UP000053477"/>
    </source>
</evidence>
<dbReference type="STRING" id="27342.A0A0H2RMX0"/>
<comment type="similarity">
    <text evidence="4 14">Belongs to the cytochrome P450 family.</text>
</comment>
<comment type="subcellular location">
    <subcellularLocation>
        <location evidence="2">Membrane</location>
    </subcellularLocation>
</comment>
<gene>
    <name evidence="15" type="ORF">SCHPADRAFT_877639</name>
</gene>
<dbReference type="GO" id="GO:0016705">
    <property type="term" value="F:oxidoreductase activity, acting on paired donors, with incorporation or reduction of molecular oxygen"/>
    <property type="evidence" value="ECO:0007669"/>
    <property type="project" value="InterPro"/>
</dbReference>
<dbReference type="Proteomes" id="UP000053477">
    <property type="component" value="Unassembled WGS sequence"/>
</dbReference>
<dbReference type="GO" id="GO:0020037">
    <property type="term" value="F:heme binding"/>
    <property type="evidence" value="ECO:0007669"/>
    <property type="project" value="InterPro"/>
</dbReference>
<keyword evidence="11 14" id="KW-0503">Monooxygenase</keyword>
<dbReference type="Pfam" id="PF00067">
    <property type="entry name" value="p450"/>
    <property type="match status" value="1"/>
</dbReference>
<dbReference type="SUPFAM" id="SSF48264">
    <property type="entry name" value="Cytochrome P450"/>
    <property type="match status" value="1"/>
</dbReference>
<sequence length="335" mass="37634">MLNLYGYRVEENDRYIDLGLTSVRHVSDSAEHYFFLDVFPWLRHIPEWVPFINFTHVAKVGRKISHALLFELYDLTKKRNAKGDAIESMASVFLAENTQDDGAIKDEKDFCAAAATLFIGGADTTVTAMMTFVLSMLKTPDVQRLAQQEIDQVVGTDRLPTFDDKKNLPYVQAVCAEVLKHAVITPLGLPHLSTSDDNYKGFNIPAGTTVFANIWKMSNDPKLTEDPTMFKPERWLSREDGKDAGVGLHPRNYIFGFGRRICAGQKWAENFLFIIAASMLAAFNIERAIGEDGKPIAPNEDYLQAFVRTLGPSKCKFTPRSKKMASLIRLSVEVD</sequence>
<comment type="pathway">
    <text evidence="3">Secondary metabolite biosynthesis.</text>
</comment>
<protein>
    <submittedName>
        <fullName evidence="15">Cytochrome P450</fullName>
    </submittedName>
</protein>
<evidence type="ECO:0000256" key="6">
    <source>
        <dbReference type="ARBA" id="ARBA00022692"/>
    </source>
</evidence>
<dbReference type="OrthoDB" id="1055148at2759"/>
<evidence type="ECO:0000256" key="3">
    <source>
        <dbReference type="ARBA" id="ARBA00005179"/>
    </source>
</evidence>
<dbReference type="PROSITE" id="PS00086">
    <property type="entry name" value="CYTOCHROME_P450"/>
    <property type="match status" value="1"/>
</dbReference>
<evidence type="ECO:0000256" key="10">
    <source>
        <dbReference type="ARBA" id="ARBA00023004"/>
    </source>
</evidence>
<evidence type="ECO:0000313" key="15">
    <source>
        <dbReference type="EMBL" id="KLO10803.1"/>
    </source>
</evidence>
<evidence type="ECO:0000256" key="11">
    <source>
        <dbReference type="ARBA" id="ARBA00023033"/>
    </source>
</evidence>
<dbReference type="GO" id="GO:0005506">
    <property type="term" value="F:iron ion binding"/>
    <property type="evidence" value="ECO:0007669"/>
    <property type="project" value="InterPro"/>
</dbReference>
<name>A0A0H2RMX0_9AGAM</name>
<keyword evidence="16" id="KW-1185">Reference proteome</keyword>
<dbReference type="GO" id="GO:0004497">
    <property type="term" value="F:monooxygenase activity"/>
    <property type="evidence" value="ECO:0007669"/>
    <property type="project" value="UniProtKB-KW"/>
</dbReference>
<dbReference type="PRINTS" id="PR00463">
    <property type="entry name" value="EP450I"/>
</dbReference>
<proteinExistence type="inferred from homology"/>
<evidence type="ECO:0000256" key="7">
    <source>
        <dbReference type="ARBA" id="ARBA00022723"/>
    </source>
</evidence>
<evidence type="ECO:0000256" key="9">
    <source>
        <dbReference type="ARBA" id="ARBA00023002"/>
    </source>
</evidence>
<evidence type="ECO:0000256" key="1">
    <source>
        <dbReference type="ARBA" id="ARBA00001971"/>
    </source>
</evidence>
<organism evidence="15 16">
    <name type="scientific">Schizopora paradoxa</name>
    <dbReference type="NCBI Taxonomy" id="27342"/>
    <lineage>
        <taxon>Eukaryota</taxon>
        <taxon>Fungi</taxon>
        <taxon>Dikarya</taxon>
        <taxon>Basidiomycota</taxon>
        <taxon>Agaricomycotina</taxon>
        <taxon>Agaricomycetes</taxon>
        <taxon>Hymenochaetales</taxon>
        <taxon>Schizoporaceae</taxon>
        <taxon>Schizopora</taxon>
    </lineage>
</organism>
<evidence type="ECO:0000256" key="13">
    <source>
        <dbReference type="PIRSR" id="PIRSR602401-1"/>
    </source>
</evidence>
<evidence type="ECO:0000256" key="2">
    <source>
        <dbReference type="ARBA" id="ARBA00004370"/>
    </source>
</evidence>
<evidence type="ECO:0000256" key="5">
    <source>
        <dbReference type="ARBA" id="ARBA00022617"/>
    </source>
</evidence>
<keyword evidence="8" id="KW-1133">Transmembrane helix</keyword>
<evidence type="ECO:0000256" key="12">
    <source>
        <dbReference type="ARBA" id="ARBA00023136"/>
    </source>
</evidence>
<comment type="cofactor">
    <cofactor evidence="1 13">
        <name>heme</name>
        <dbReference type="ChEBI" id="CHEBI:30413"/>
    </cofactor>
</comment>
<evidence type="ECO:0000256" key="4">
    <source>
        <dbReference type="ARBA" id="ARBA00010617"/>
    </source>
</evidence>
<dbReference type="InParanoid" id="A0A0H2RMX0"/>
<reference evidence="15 16" key="1">
    <citation type="submission" date="2015-04" db="EMBL/GenBank/DDBJ databases">
        <title>Complete genome sequence of Schizopora paradoxa KUC8140, a cosmopolitan wood degrader in East Asia.</title>
        <authorList>
            <consortium name="DOE Joint Genome Institute"/>
            <person name="Min B."/>
            <person name="Park H."/>
            <person name="Jang Y."/>
            <person name="Kim J.-J."/>
            <person name="Kim K.H."/>
            <person name="Pangilinan J."/>
            <person name="Lipzen A."/>
            <person name="Riley R."/>
            <person name="Grigoriev I.V."/>
            <person name="Spatafora J.W."/>
            <person name="Choi I.-G."/>
        </authorList>
    </citation>
    <scope>NUCLEOTIDE SEQUENCE [LARGE SCALE GENOMIC DNA]</scope>
    <source>
        <strain evidence="15 16">KUC8140</strain>
    </source>
</reference>
<dbReference type="InterPro" id="IPR050364">
    <property type="entry name" value="Cytochrome_P450_fung"/>
</dbReference>
<dbReference type="InterPro" id="IPR002401">
    <property type="entry name" value="Cyt_P450_E_grp-I"/>
</dbReference>
<dbReference type="EMBL" id="KQ086016">
    <property type="protein sequence ID" value="KLO10803.1"/>
    <property type="molecule type" value="Genomic_DNA"/>
</dbReference>
<dbReference type="PANTHER" id="PTHR46300">
    <property type="entry name" value="P450, PUTATIVE (EUROFUNG)-RELATED-RELATED"/>
    <property type="match status" value="1"/>
</dbReference>
<keyword evidence="10 13" id="KW-0408">Iron</keyword>
<keyword evidence="6" id="KW-0812">Transmembrane</keyword>
<keyword evidence="12" id="KW-0472">Membrane</keyword>
<keyword evidence="7 13" id="KW-0479">Metal-binding</keyword>
<dbReference type="Gene3D" id="1.10.630.10">
    <property type="entry name" value="Cytochrome P450"/>
    <property type="match status" value="1"/>
</dbReference>
<dbReference type="InterPro" id="IPR017972">
    <property type="entry name" value="Cyt_P450_CS"/>
</dbReference>
<dbReference type="InterPro" id="IPR036396">
    <property type="entry name" value="Cyt_P450_sf"/>
</dbReference>
<keyword evidence="5 13" id="KW-0349">Heme</keyword>
<dbReference type="PANTHER" id="PTHR46300:SF2">
    <property type="entry name" value="CYTOCHROME P450 MONOOXYGENASE ALNH-RELATED"/>
    <property type="match status" value="1"/>
</dbReference>
<dbReference type="GO" id="GO:0016020">
    <property type="term" value="C:membrane"/>
    <property type="evidence" value="ECO:0007669"/>
    <property type="project" value="UniProtKB-SubCell"/>
</dbReference>
<dbReference type="InterPro" id="IPR001128">
    <property type="entry name" value="Cyt_P450"/>
</dbReference>